<reference evidence="2" key="1">
    <citation type="submission" date="2021-01" db="EMBL/GenBank/DDBJ databases">
        <authorList>
            <person name="Corre E."/>
            <person name="Pelletier E."/>
            <person name="Niang G."/>
            <person name="Scheremetjew M."/>
            <person name="Finn R."/>
            <person name="Kale V."/>
            <person name="Holt S."/>
            <person name="Cochrane G."/>
            <person name="Meng A."/>
            <person name="Brown T."/>
            <person name="Cohen L."/>
        </authorList>
    </citation>
    <scope>NUCLEOTIDE SEQUENCE</scope>
    <source>
        <strain evidence="2">308</strain>
    </source>
</reference>
<sequence length="176" mass="19444">MERRSSIDHPDADWNGDIARKQSRAHPTTTVVDHITVSQNGGLIPGPEASTSEWTIPGKRCLKSYESTKSLIGGPCVKESQESTWETEAQSASRCKNSGVRRVRSKKGTIPAYEHKKTFDPVRALQIRQGNPYNKGKNEVDDSGTIHYDSLKSDLDPPQKNLIDDIAKDVALNMGL</sequence>
<protein>
    <submittedName>
        <fullName evidence="2">Uncharacterized protein</fullName>
    </submittedName>
</protein>
<feature type="region of interest" description="Disordered" evidence="1">
    <location>
        <begin position="128"/>
        <end position="154"/>
    </location>
</feature>
<name>A0A7S1C2P2_9STRA</name>
<proteinExistence type="predicted"/>
<evidence type="ECO:0000313" key="2">
    <source>
        <dbReference type="EMBL" id="CAD8904465.1"/>
    </source>
</evidence>
<gene>
    <name evidence="2" type="ORF">CHYS00102_LOCUS31685</name>
</gene>
<organism evidence="2">
    <name type="scientific">Corethron hystrix</name>
    <dbReference type="NCBI Taxonomy" id="216773"/>
    <lineage>
        <taxon>Eukaryota</taxon>
        <taxon>Sar</taxon>
        <taxon>Stramenopiles</taxon>
        <taxon>Ochrophyta</taxon>
        <taxon>Bacillariophyta</taxon>
        <taxon>Coscinodiscophyceae</taxon>
        <taxon>Corethrophycidae</taxon>
        <taxon>Corethrales</taxon>
        <taxon>Corethraceae</taxon>
        <taxon>Corethron</taxon>
    </lineage>
</organism>
<feature type="region of interest" description="Disordered" evidence="1">
    <location>
        <begin position="1"/>
        <end position="30"/>
    </location>
</feature>
<dbReference type="EMBL" id="HBFR01043274">
    <property type="protein sequence ID" value="CAD8904465.1"/>
    <property type="molecule type" value="Transcribed_RNA"/>
</dbReference>
<evidence type="ECO:0000256" key="1">
    <source>
        <dbReference type="SAM" id="MobiDB-lite"/>
    </source>
</evidence>
<dbReference type="AlphaFoldDB" id="A0A7S1C2P2"/>
<feature type="compositionally biased region" description="Basic and acidic residues" evidence="1">
    <location>
        <begin position="1"/>
        <end position="12"/>
    </location>
</feature>
<accession>A0A7S1C2P2</accession>